<comment type="caution">
    <text evidence="1">The sequence shown here is derived from an EMBL/GenBank/DDBJ whole genome shotgun (WGS) entry which is preliminary data.</text>
</comment>
<accession>A0A225VHQ1</accession>
<dbReference type="EMBL" id="NBNE01004706">
    <property type="protein sequence ID" value="OWZ04923.1"/>
    <property type="molecule type" value="Genomic_DNA"/>
</dbReference>
<evidence type="ECO:0000313" key="1">
    <source>
        <dbReference type="EMBL" id="OWZ04923.1"/>
    </source>
</evidence>
<proteinExistence type="predicted"/>
<dbReference type="Proteomes" id="UP000198211">
    <property type="component" value="Unassembled WGS sequence"/>
</dbReference>
<keyword evidence="2" id="KW-1185">Reference proteome</keyword>
<organism evidence="1 2">
    <name type="scientific">Phytophthora megakarya</name>
    <dbReference type="NCBI Taxonomy" id="4795"/>
    <lineage>
        <taxon>Eukaryota</taxon>
        <taxon>Sar</taxon>
        <taxon>Stramenopiles</taxon>
        <taxon>Oomycota</taxon>
        <taxon>Peronosporomycetes</taxon>
        <taxon>Peronosporales</taxon>
        <taxon>Peronosporaceae</taxon>
        <taxon>Phytophthora</taxon>
    </lineage>
</organism>
<name>A0A225VHQ1_9STRA</name>
<protein>
    <submittedName>
        <fullName evidence="1">Uncharacterized protein</fullName>
    </submittedName>
</protein>
<reference evidence="2" key="1">
    <citation type="submission" date="2017-03" db="EMBL/GenBank/DDBJ databases">
        <title>Phytopthora megakarya and P. palmivora, two closely related causual agents of cacao black pod achieved similar genome size and gene model numbers by different mechanisms.</title>
        <authorList>
            <person name="Ali S."/>
            <person name="Shao J."/>
            <person name="Larry D.J."/>
            <person name="Kronmiller B."/>
            <person name="Shen D."/>
            <person name="Strem M.D."/>
            <person name="Melnick R.L."/>
            <person name="Guiltinan M.J."/>
            <person name="Tyler B.M."/>
            <person name="Meinhardt L.W."/>
            <person name="Bailey B.A."/>
        </authorList>
    </citation>
    <scope>NUCLEOTIDE SEQUENCE [LARGE SCALE GENOMIC DNA]</scope>
    <source>
        <strain evidence="2">zdho120</strain>
    </source>
</reference>
<dbReference type="OrthoDB" id="121416at2759"/>
<gene>
    <name evidence="1" type="ORF">PHMEG_00023088</name>
</gene>
<dbReference type="AlphaFoldDB" id="A0A225VHQ1"/>
<evidence type="ECO:0000313" key="2">
    <source>
        <dbReference type="Proteomes" id="UP000198211"/>
    </source>
</evidence>
<sequence length="157" mass="18088">MNFYWGSRTEVLIWLKLLQFSRKQNIYAMTEGNTHPSDLLDEGDDPFSTLAFRNRIFLLRNVHDKDQPTPAEVTNRSTMVLARQAGVDGIHNELPRERYNVRHLNLSRYLDEAAIDACIQSQISGEYYTSQEPMIGNQTPQTDTCDITFQRTTAPSF</sequence>